<dbReference type="Pfam" id="PF03861">
    <property type="entry name" value="ANTAR"/>
    <property type="match status" value="1"/>
</dbReference>
<dbReference type="Gene3D" id="3.30.450.40">
    <property type="match status" value="1"/>
</dbReference>
<dbReference type="InterPro" id="IPR029016">
    <property type="entry name" value="GAF-like_dom_sf"/>
</dbReference>
<dbReference type="InterPro" id="IPR005561">
    <property type="entry name" value="ANTAR"/>
</dbReference>
<dbReference type="Proteomes" id="UP000582974">
    <property type="component" value="Unassembled WGS sequence"/>
</dbReference>
<keyword evidence="1" id="KW-0805">Transcription regulation</keyword>
<organism evidence="5 6">
    <name type="scientific">Haloechinothrix aidingensis</name>
    <dbReference type="NCBI Taxonomy" id="2752311"/>
    <lineage>
        <taxon>Bacteria</taxon>
        <taxon>Bacillati</taxon>
        <taxon>Actinomycetota</taxon>
        <taxon>Actinomycetes</taxon>
        <taxon>Pseudonocardiales</taxon>
        <taxon>Pseudonocardiaceae</taxon>
        <taxon>Haloechinothrix</taxon>
    </lineage>
</organism>
<accession>A0A838A981</accession>
<evidence type="ECO:0000313" key="6">
    <source>
        <dbReference type="Proteomes" id="UP000582974"/>
    </source>
</evidence>
<sequence length="267" mass="28935">MHGPAARLPLAKEGKPMEPEDGAGPRDAGDHGVLDEATTALDALFAVIDEEQSLTVTLDRVCQQAIRALPDATMASVSMFEDGKPTTAASTSRSALDIDAVQYEAGAGPCLLAATSETVVSSRDHDPGRLWPEFHRKAQEADVTSFLSAPLRIDSEYFGSLNLYSCVEKGFAELEVAVLDVFTTALEGTLRSMRRYLKAKQLTDQLYEALRSRPVIDQAKGILMAAKNITADEAFAELTRHSQHENIKLRELAARFVAEASRPDTTG</sequence>
<dbReference type="SMART" id="SM00065">
    <property type="entry name" value="GAF"/>
    <property type="match status" value="1"/>
</dbReference>
<evidence type="ECO:0000256" key="1">
    <source>
        <dbReference type="ARBA" id="ARBA00023015"/>
    </source>
</evidence>
<dbReference type="InterPro" id="IPR003018">
    <property type="entry name" value="GAF"/>
</dbReference>
<reference evidence="5 6" key="1">
    <citation type="submission" date="2020-07" db="EMBL/GenBank/DDBJ databases">
        <title>Genome of Haloechinothrix sp.</title>
        <authorList>
            <person name="Tang S.-K."/>
            <person name="Yang L."/>
            <person name="Zhu W.-Y."/>
        </authorList>
    </citation>
    <scope>NUCLEOTIDE SEQUENCE [LARGE SCALE GENOMIC DNA]</scope>
    <source>
        <strain evidence="5 6">YIM 98757</strain>
    </source>
</reference>
<dbReference type="PIRSF" id="PIRSF036625">
    <property type="entry name" value="GAF_ANTAR"/>
    <property type="match status" value="1"/>
</dbReference>
<protein>
    <submittedName>
        <fullName evidence="5">GAF and ANTAR domain-containing protein</fullName>
    </submittedName>
</protein>
<dbReference type="AlphaFoldDB" id="A0A838A981"/>
<evidence type="ECO:0000313" key="5">
    <source>
        <dbReference type="EMBL" id="MBA0125171.1"/>
    </source>
</evidence>
<dbReference type="Pfam" id="PF13185">
    <property type="entry name" value="GAF_2"/>
    <property type="match status" value="1"/>
</dbReference>
<proteinExistence type="predicted"/>
<evidence type="ECO:0000256" key="3">
    <source>
        <dbReference type="SAM" id="MobiDB-lite"/>
    </source>
</evidence>
<feature type="region of interest" description="Disordered" evidence="3">
    <location>
        <begin position="1"/>
        <end position="32"/>
    </location>
</feature>
<dbReference type="SMART" id="SM01012">
    <property type="entry name" value="ANTAR"/>
    <property type="match status" value="1"/>
</dbReference>
<dbReference type="GO" id="GO:0003723">
    <property type="term" value="F:RNA binding"/>
    <property type="evidence" value="ECO:0007669"/>
    <property type="project" value="InterPro"/>
</dbReference>
<feature type="domain" description="ANTAR" evidence="4">
    <location>
        <begin position="196"/>
        <end position="257"/>
    </location>
</feature>
<evidence type="ECO:0000256" key="2">
    <source>
        <dbReference type="ARBA" id="ARBA00023163"/>
    </source>
</evidence>
<evidence type="ECO:0000259" key="4">
    <source>
        <dbReference type="PROSITE" id="PS50921"/>
    </source>
</evidence>
<keyword evidence="2" id="KW-0804">Transcription</keyword>
<feature type="compositionally biased region" description="Basic and acidic residues" evidence="3">
    <location>
        <begin position="10"/>
        <end position="32"/>
    </location>
</feature>
<dbReference type="Gene3D" id="1.10.10.10">
    <property type="entry name" value="Winged helix-like DNA-binding domain superfamily/Winged helix DNA-binding domain"/>
    <property type="match status" value="1"/>
</dbReference>
<dbReference type="PROSITE" id="PS50921">
    <property type="entry name" value="ANTAR"/>
    <property type="match status" value="1"/>
</dbReference>
<comment type="caution">
    <text evidence="5">The sequence shown here is derived from an EMBL/GenBank/DDBJ whole genome shotgun (WGS) entry which is preliminary data.</text>
</comment>
<name>A0A838A981_9PSEU</name>
<dbReference type="InterPro" id="IPR036388">
    <property type="entry name" value="WH-like_DNA-bd_sf"/>
</dbReference>
<dbReference type="EMBL" id="JACCKD010000002">
    <property type="protein sequence ID" value="MBA0125171.1"/>
    <property type="molecule type" value="Genomic_DNA"/>
</dbReference>
<dbReference type="RefSeq" id="WP_180892000.1">
    <property type="nucleotide sequence ID" value="NZ_JACCKD010000002.1"/>
</dbReference>
<keyword evidence="6" id="KW-1185">Reference proteome</keyword>
<dbReference type="InterPro" id="IPR012074">
    <property type="entry name" value="GAF_ANTAR"/>
</dbReference>
<gene>
    <name evidence="5" type="ORF">H0B56_06420</name>
</gene>
<dbReference type="SUPFAM" id="SSF55781">
    <property type="entry name" value="GAF domain-like"/>
    <property type="match status" value="1"/>
</dbReference>